<organism evidence="2 3">
    <name type="scientific">Ensete ventricosum</name>
    <name type="common">Abyssinian banana</name>
    <name type="synonym">Musa ensete</name>
    <dbReference type="NCBI Taxonomy" id="4639"/>
    <lineage>
        <taxon>Eukaryota</taxon>
        <taxon>Viridiplantae</taxon>
        <taxon>Streptophyta</taxon>
        <taxon>Embryophyta</taxon>
        <taxon>Tracheophyta</taxon>
        <taxon>Spermatophyta</taxon>
        <taxon>Magnoliopsida</taxon>
        <taxon>Liliopsida</taxon>
        <taxon>Zingiberales</taxon>
        <taxon>Musaceae</taxon>
        <taxon>Ensete</taxon>
    </lineage>
</organism>
<feature type="transmembrane region" description="Helical" evidence="1">
    <location>
        <begin position="29"/>
        <end position="47"/>
    </location>
</feature>
<dbReference type="Proteomes" id="UP001222027">
    <property type="component" value="Unassembled WGS sequence"/>
</dbReference>
<protein>
    <submittedName>
        <fullName evidence="2">Uncharacterized protein</fullName>
    </submittedName>
</protein>
<evidence type="ECO:0000313" key="2">
    <source>
        <dbReference type="EMBL" id="KAJ8466477.1"/>
    </source>
</evidence>
<keyword evidence="1" id="KW-0812">Transmembrane</keyword>
<dbReference type="AlphaFoldDB" id="A0AAV8Q016"/>
<keyword evidence="1" id="KW-1133">Transmembrane helix</keyword>
<keyword evidence="3" id="KW-1185">Reference proteome</keyword>
<gene>
    <name evidence="2" type="ORF">OPV22_029029</name>
</gene>
<reference evidence="2 3" key="1">
    <citation type="submission" date="2022-12" db="EMBL/GenBank/DDBJ databases">
        <title>Chromosome-scale assembly of the Ensete ventricosum genome.</title>
        <authorList>
            <person name="Dussert Y."/>
            <person name="Stocks J."/>
            <person name="Wendawek A."/>
            <person name="Woldeyes F."/>
            <person name="Nichols R.A."/>
            <person name="Borrell J.S."/>
        </authorList>
    </citation>
    <scope>NUCLEOTIDE SEQUENCE [LARGE SCALE GENOMIC DNA]</scope>
    <source>
        <strain evidence="3">cv. Maze</strain>
        <tissue evidence="2">Seeds</tissue>
    </source>
</reference>
<evidence type="ECO:0000256" key="1">
    <source>
        <dbReference type="SAM" id="Phobius"/>
    </source>
</evidence>
<keyword evidence="1" id="KW-0472">Membrane</keyword>
<evidence type="ECO:0000313" key="3">
    <source>
        <dbReference type="Proteomes" id="UP001222027"/>
    </source>
</evidence>
<proteinExistence type="predicted"/>
<comment type="caution">
    <text evidence="2">The sequence shown here is derived from an EMBL/GenBank/DDBJ whole genome shotgun (WGS) entry which is preliminary data.</text>
</comment>
<accession>A0AAV8Q016</accession>
<sequence>MEGTTELQSCSSRLMMIGGYMPCGRLMDSFSNLVCMYFMMFIFVKVYRKDVNLVSDQYKPASQNFVLKRILMSQNSNLVLDVP</sequence>
<dbReference type="EMBL" id="JAQQAF010000008">
    <property type="protein sequence ID" value="KAJ8466477.1"/>
    <property type="molecule type" value="Genomic_DNA"/>
</dbReference>
<name>A0AAV8Q016_ENSVE</name>